<dbReference type="SMART" id="SM00910">
    <property type="entry name" value="HIRAN"/>
    <property type="match status" value="1"/>
</dbReference>
<dbReference type="EMBL" id="AMRL01000034">
    <property type="protein sequence ID" value="EKE68718.1"/>
    <property type="molecule type" value="Genomic_DNA"/>
</dbReference>
<keyword evidence="2" id="KW-0378">Hydrolase</keyword>
<feature type="domain" description="HIRAN" evidence="3">
    <location>
        <begin position="40"/>
        <end position="138"/>
    </location>
</feature>
<dbReference type="Pfam" id="PF08797">
    <property type="entry name" value="HIRAN"/>
    <property type="match status" value="1"/>
</dbReference>
<reference evidence="4 5" key="1">
    <citation type="journal article" date="2012" name="J. Bacteriol.">
        <title>Genome Sequence of Oceanibaculum indicum Type Strain P24.</title>
        <authorList>
            <person name="Lai Q."/>
            <person name="Shao Z."/>
        </authorList>
    </citation>
    <scope>NUCLEOTIDE SEQUENCE [LARGE SCALE GENOMIC DNA]</scope>
    <source>
        <strain evidence="4 5">P24</strain>
    </source>
</reference>
<dbReference type="Gene3D" id="3.30.70.2330">
    <property type="match status" value="1"/>
</dbReference>
<dbReference type="GO" id="GO:0016818">
    <property type="term" value="F:hydrolase activity, acting on acid anhydrides, in phosphorus-containing anhydrides"/>
    <property type="evidence" value="ECO:0007669"/>
    <property type="project" value="InterPro"/>
</dbReference>
<proteinExistence type="predicted"/>
<dbReference type="Proteomes" id="UP000006746">
    <property type="component" value="Unassembled WGS sequence"/>
</dbReference>
<dbReference type="AlphaFoldDB" id="K2J0Z0"/>
<dbReference type="STRING" id="1207063.P24_17292"/>
<dbReference type="GO" id="GO:0003676">
    <property type="term" value="F:nucleic acid binding"/>
    <property type="evidence" value="ECO:0007669"/>
    <property type="project" value="InterPro"/>
</dbReference>
<comment type="caution">
    <text evidence="4">The sequence shown here is derived from an EMBL/GenBank/DDBJ whole genome shotgun (WGS) entry which is preliminary data.</text>
</comment>
<protein>
    <recommendedName>
        <fullName evidence="3">HIRAN domain-containing protein</fullName>
    </recommendedName>
</protein>
<accession>K2J0Z0</accession>
<name>K2J0Z0_9PROT</name>
<dbReference type="eggNOG" id="ENOG5033BJN">
    <property type="taxonomic scope" value="Bacteria"/>
</dbReference>
<evidence type="ECO:0000256" key="2">
    <source>
        <dbReference type="ARBA" id="ARBA00022801"/>
    </source>
</evidence>
<sequence length="145" mass="15942">MPGLLARLRRAFFGRAPYHIGTLPTVPMDRYRALRYTAVHGESFRNPDGVSRQDILRIVKQGDSVAIVPEPDNPYDPDAVRIITEWGMVGYIPREDSAEVAADIAAGRIAQIGTIVAVHGGSPGQPGRGLVVQLYRKRKRPLKTS</sequence>
<dbReference type="InterPro" id="IPR014905">
    <property type="entry name" value="HIRAN"/>
</dbReference>
<keyword evidence="1" id="KW-0479">Metal-binding</keyword>
<gene>
    <name evidence="4" type="ORF">P24_17292</name>
</gene>
<evidence type="ECO:0000256" key="1">
    <source>
        <dbReference type="ARBA" id="ARBA00022723"/>
    </source>
</evidence>
<organism evidence="4 5">
    <name type="scientific">Oceanibaculum indicum P24</name>
    <dbReference type="NCBI Taxonomy" id="1207063"/>
    <lineage>
        <taxon>Bacteria</taxon>
        <taxon>Pseudomonadati</taxon>
        <taxon>Pseudomonadota</taxon>
        <taxon>Alphaproteobacteria</taxon>
        <taxon>Rhodospirillales</taxon>
        <taxon>Oceanibaculaceae</taxon>
        <taxon>Oceanibaculum</taxon>
    </lineage>
</organism>
<evidence type="ECO:0000313" key="4">
    <source>
        <dbReference type="EMBL" id="EKE68718.1"/>
    </source>
</evidence>
<dbReference type="RefSeq" id="WP_008946060.1">
    <property type="nucleotide sequence ID" value="NZ_AMRL01000034.1"/>
</dbReference>
<keyword evidence="5" id="KW-1185">Reference proteome</keyword>
<dbReference type="GO" id="GO:0008270">
    <property type="term" value="F:zinc ion binding"/>
    <property type="evidence" value="ECO:0007669"/>
    <property type="project" value="InterPro"/>
</dbReference>
<evidence type="ECO:0000259" key="3">
    <source>
        <dbReference type="SMART" id="SM00910"/>
    </source>
</evidence>
<evidence type="ECO:0000313" key="5">
    <source>
        <dbReference type="Proteomes" id="UP000006746"/>
    </source>
</evidence>